<dbReference type="AlphaFoldDB" id="A0A285UUM7"/>
<protein>
    <submittedName>
        <fullName evidence="1">Uncharacterized protein</fullName>
    </submittedName>
</protein>
<evidence type="ECO:0000313" key="2">
    <source>
        <dbReference type="Proteomes" id="UP000219252"/>
    </source>
</evidence>
<reference evidence="2" key="1">
    <citation type="submission" date="2017-08" db="EMBL/GenBank/DDBJ databases">
        <authorList>
            <person name="Varghese N."/>
            <person name="Submissions S."/>
        </authorList>
    </citation>
    <scope>NUCLEOTIDE SEQUENCE [LARGE SCALE GENOMIC DNA]</scope>
    <source>
        <strain evidence="2">JC23</strain>
    </source>
</reference>
<evidence type="ECO:0000313" key="1">
    <source>
        <dbReference type="EMBL" id="SOC44416.1"/>
    </source>
</evidence>
<keyword evidence="2" id="KW-1185">Reference proteome</keyword>
<dbReference type="EMBL" id="OBQC01000020">
    <property type="protein sequence ID" value="SOC44416.1"/>
    <property type="molecule type" value="Genomic_DNA"/>
</dbReference>
<gene>
    <name evidence="1" type="ORF">SAMN05877842_12012</name>
</gene>
<proteinExistence type="predicted"/>
<name>A0A285UUM7_9BACL</name>
<sequence>MEVKGKVALTGGESGIGTSLLLQKKRTAVKIKLRNSGEITVYYPGILMKNHCVSPIINLL</sequence>
<accession>A0A285UUM7</accession>
<dbReference type="Proteomes" id="UP000219252">
    <property type="component" value="Unassembled WGS sequence"/>
</dbReference>
<organism evidence="1 2">
    <name type="scientific">Ureibacillus acetophenoni</name>
    <dbReference type="NCBI Taxonomy" id="614649"/>
    <lineage>
        <taxon>Bacteria</taxon>
        <taxon>Bacillati</taxon>
        <taxon>Bacillota</taxon>
        <taxon>Bacilli</taxon>
        <taxon>Bacillales</taxon>
        <taxon>Caryophanaceae</taxon>
        <taxon>Ureibacillus</taxon>
    </lineage>
</organism>